<evidence type="ECO:0000256" key="1">
    <source>
        <dbReference type="ARBA" id="ARBA00001971"/>
    </source>
</evidence>
<dbReference type="InterPro" id="IPR017972">
    <property type="entry name" value="Cyt_P450_CS"/>
</dbReference>
<evidence type="ECO:0000256" key="3">
    <source>
        <dbReference type="RuleBase" id="RU000461"/>
    </source>
</evidence>
<evidence type="ECO:0000313" key="5">
    <source>
        <dbReference type="Proteomes" id="UP000198755"/>
    </source>
</evidence>
<dbReference type="Proteomes" id="UP000198755">
    <property type="component" value="Unassembled WGS sequence"/>
</dbReference>
<keyword evidence="3" id="KW-0349">Heme</keyword>
<keyword evidence="3" id="KW-0479">Metal-binding</keyword>
<sequence length="413" mass="45980">MASYLQTYDATPAAERWRLVRGWMHNEPWAFYAELRKDRPILVMPEVTLATRFDDCAEILRRHDVFSVALYKPKQGDYFMAQDDTAVHWREKSIMRAILDFEDIPAIRTFVASKAAELLASAGGSMEAVAGLTRAVPLALVQEWFGFEHVDPAKLCKWSYWSQIDTFWNQPFDAIAWSDPAKVIAEREAAGKEMVVYLIELVAIREGKLKLGLGGHDPVTRLLELSSSGAVKFDLRRVIENVAGLLIGAVETTSHAVVNALDFLISRPDDLAKARAAALGENTAAVDGYVFEAIRFRPAFPYFFRTCEEDAVLGRGEAYETAVPKGTTVLAVTQSGMFDPKAMSHPDEFDAGRGLGNQFHFGLGLHECLGRAIGRVMIPEIVAQSLRLSELTVGSVDRKGGPVPESWDWRWKN</sequence>
<dbReference type="SUPFAM" id="SSF48264">
    <property type="entry name" value="Cytochrome P450"/>
    <property type="match status" value="1"/>
</dbReference>
<dbReference type="OrthoDB" id="236246at2"/>
<dbReference type="EMBL" id="FOSN01000005">
    <property type="protein sequence ID" value="SFK30238.1"/>
    <property type="molecule type" value="Genomic_DNA"/>
</dbReference>
<accession>A0A1I3YEF0</accession>
<protein>
    <submittedName>
        <fullName evidence="4">Cytochrome P450</fullName>
    </submittedName>
</protein>
<dbReference type="PROSITE" id="PS00086">
    <property type="entry name" value="CYTOCHROME_P450"/>
    <property type="match status" value="1"/>
</dbReference>
<dbReference type="GO" id="GO:0020037">
    <property type="term" value="F:heme binding"/>
    <property type="evidence" value="ECO:0007669"/>
    <property type="project" value="InterPro"/>
</dbReference>
<dbReference type="Gene3D" id="1.10.630.10">
    <property type="entry name" value="Cytochrome P450"/>
    <property type="match status" value="1"/>
</dbReference>
<comment type="similarity">
    <text evidence="2 3">Belongs to the cytochrome P450 family.</text>
</comment>
<dbReference type="STRING" id="1612308.SAMN05444581_105218"/>
<dbReference type="InterPro" id="IPR001128">
    <property type="entry name" value="Cyt_P450"/>
</dbReference>
<gene>
    <name evidence="4" type="ORF">SAMN05444581_105218</name>
</gene>
<name>A0A1I3YEF0_9HYPH</name>
<evidence type="ECO:0000313" key="4">
    <source>
        <dbReference type="EMBL" id="SFK30238.1"/>
    </source>
</evidence>
<dbReference type="AlphaFoldDB" id="A0A1I3YEF0"/>
<keyword evidence="3" id="KW-0503">Monooxygenase</keyword>
<dbReference type="PANTHER" id="PTHR46696:SF1">
    <property type="entry name" value="CYTOCHROME P450 YJIB-RELATED"/>
    <property type="match status" value="1"/>
</dbReference>
<keyword evidence="3" id="KW-0560">Oxidoreductase</keyword>
<dbReference type="GO" id="GO:0004497">
    <property type="term" value="F:monooxygenase activity"/>
    <property type="evidence" value="ECO:0007669"/>
    <property type="project" value="UniProtKB-KW"/>
</dbReference>
<dbReference type="InterPro" id="IPR036396">
    <property type="entry name" value="Cyt_P450_sf"/>
</dbReference>
<proteinExistence type="inferred from homology"/>
<dbReference type="Pfam" id="PF00067">
    <property type="entry name" value="p450"/>
    <property type="match status" value="1"/>
</dbReference>
<dbReference type="GO" id="GO:0005506">
    <property type="term" value="F:iron ion binding"/>
    <property type="evidence" value="ECO:0007669"/>
    <property type="project" value="InterPro"/>
</dbReference>
<reference evidence="4 5" key="1">
    <citation type="submission" date="2016-10" db="EMBL/GenBank/DDBJ databases">
        <authorList>
            <person name="de Groot N.N."/>
        </authorList>
    </citation>
    <scope>NUCLEOTIDE SEQUENCE [LARGE SCALE GENOMIC DNA]</scope>
    <source>
        <strain evidence="4 5">NE2</strain>
    </source>
</reference>
<dbReference type="GO" id="GO:0016705">
    <property type="term" value="F:oxidoreductase activity, acting on paired donors, with incorporation or reduction of molecular oxygen"/>
    <property type="evidence" value="ECO:0007669"/>
    <property type="project" value="InterPro"/>
</dbReference>
<keyword evidence="3" id="KW-0408">Iron</keyword>
<comment type="cofactor">
    <cofactor evidence="1">
        <name>heme</name>
        <dbReference type="ChEBI" id="CHEBI:30413"/>
    </cofactor>
</comment>
<keyword evidence="5" id="KW-1185">Reference proteome</keyword>
<dbReference type="RefSeq" id="WP_091680796.1">
    <property type="nucleotide sequence ID" value="NZ_FOSN01000005.1"/>
</dbReference>
<evidence type="ECO:0000256" key="2">
    <source>
        <dbReference type="ARBA" id="ARBA00010617"/>
    </source>
</evidence>
<dbReference type="PANTHER" id="PTHR46696">
    <property type="entry name" value="P450, PUTATIVE (EUROFUNG)-RELATED"/>
    <property type="match status" value="1"/>
</dbReference>
<organism evidence="4 5">
    <name type="scientific">Methylocapsa palsarum</name>
    <dbReference type="NCBI Taxonomy" id="1612308"/>
    <lineage>
        <taxon>Bacteria</taxon>
        <taxon>Pseudomonadati</taxon>
        <taxon>Pseudomonadota</taxon>
        <taxon>Alphaproteobacteria</taxon>
        <taxon>Hyphomicrobiales</taxon>
        <taxon>Beijerinckiaceae</taxon>
        <taxon>Methylocapsa</taxon>
    </lineage>
</organism>